<gene>
    <name evidence="2" type="ORF">BRYFOR_08525</name>
</gene>
<dbReference type="Proteomes" id="UP000005561">
    <property type="component" value="Unassembled WGS sequence"/>
</dbReference>
<sequence>MEGDVLYHHGIKGQKWGIRRFQNKDGSLTAAGRKRRGEGADGGIHPDYQSAHGRKSIKSMSDSELRRRNDRLRMEREYAKLTARQSKGKKIIKTVIATAGTITAAESAYKTYSRVITKALDKIGNLKI</sequence>
<protein>
    <submittedName>
        <fullName evidence="2">Uncharacterized protein</fullName>
    </submittedName>
</protein>
<accession>C6LIP5</accession>
<evidence type="ECO:0000313" key="3">
    <source>
        <dbReference type="Proteomes" id="UP000005561"/>
    </source>
</evidence>
<keyword evidence="3" id="KW-1185">Reference proteome</keyword>
<feature type="region of interest" description="Disordered" evidence="1">
    <location>
        <begin position="22"/>
        <end position="69"/>
    </location>
</feature>
<proteinExistence type="predicted"/>
<dbReference type="eggNOG" id="ENOG50334F2">
    <property type="taxonomic scope" value="Bacteria"/>
</dbReference>
<evidence type="ECO:0000313" key="2">
    <source>
        <dbReference type="EMBL" id="EET59434.1"/>
    </source>
</evidence>
<reference evidence="2" key="1">
    <citation type="submission" date="2009-07" db="EMBL/GenBank/DDBJ databases">
        <authorList>
            <person name="Weinstock G."/>
            <person name="Sodergren E."/>
            <person name="Clifton S."/>
            <person name="Fulton L."/>
            <person name="Fulton B."/>
            <person name="Courtney L."/>
            <person name="Fronick C."/>
            <person name="Harrison M."/>
            <person name="Strong C."/>
            <person name="Farmer C."/>
            <person name="Delahaunty K."/>
            <person name="Markovic C."/>
            <person name="Hall O."/>
            <person name="Minx P."/>
            <person name="Tomlinson C."/>
            <person name="Mitreva M."/>
            <person name="Nelson J."/>
            <person name="Hou S."/>
            <person name="Wollam A."/>
            <person name="Pepin K.H."/>
            <person name="Johnson M."/>
            <person name="Bhonagiri V."/>
            <person name="Nash W.E."/>
            <person name="Warren W."/>
            <person name="Chinwalla A."/>
            <person name="Mardis E.R."/>
            <person name="Wilson R.K."/>
        </authorList>
    </citation>
    <scope>NUCLEOTIDE SEQUENCE [LARGE SCALE GENOMIC DNA]</scope>
    <source>
        <strain evidence="2">DSM 14469</strain>
    </source>
</reference>
<evidence type="ECO:0000256" key="1">
    <source>
        <dbReference type="SAM" id="MobiDB-lite"/>
    </source>
</evidence>
<name>C6LIP5_9FIRM</name>
<comment type="caution">
    <text evidence="2">The sequence shown here is derived from an EMBL/GenBank/DDBJ whole genome shotgun (WGS) entry which is preliminary data.</text>
</comment>
<organism evidence="2 3">
    <name type="scientific">Marvinbryantia formatexigens DSM 14469</name>
    <dbReference type="NCBI Taxonomy" id="478749"/>
    <lineage>
        <taxon>Bacteria</taxon>
        <taxon>Bacillati</taxon>
        <taxon>Bacillota</taxon>
        <taxon>Clostridia</taxon>
        <taxon>Lachnospirales</taxon>
        <taxon>Lachnospiraceae</taxon>
        <taxon>Marvinbryantia</taxon>
    </lineage>
</organism>
<dbReference type="OrthoDB" id="2058281at2"/>
<dbReference type="STRING" id="168384.SAMN05660368_02959"/>
<dbReference type="EMBL" id="ACCL02000018">
    <property type="protein sequence ID" value="EET59434.1"/>
    <property type="molecule type" value="Genomic_DNA"/>
</dbReference>
<dbReference type="RefSeq" id="WP_006863294.1">
    <property type="nucleotide sequence ID" value="NZ_ACCL02000018.1"/>
</dbReference>
<dbReference type="AlphaFoldDB" id="C6LIP5"/>